<accession>A0ABQ9XJ14</accession>
<dbReference type="Proteomes" id="UP001281761">
    <property type="component" value="Unassembled WGS sequence"/>
</dbReference>
<evidence type="ECO:0000313" key="1">
    <source>
        <dbReference type="EMBL" id="KAK2952021.1"/>
    </source>
</evidence>
<reference evidence="1 2" key="1">
    <citation type="journal article" date="2022" name="bioRxiv">
        <title>Genomics of Preaxostyla Flagellates Illuminates Evolutionary Transitions and the Path Towards Mitochondrial Loss.</title>
        <authorList>
            <person name="Novak L.V.F."/>
            <person name="Treitli S.C."/>
            <person name="Pyrih J."/>
            <person name="Halakuc P."/>
            <person name="Pipaliya S.V."/>
            <person name="Vacek V."/>
            <person name="Brzon O."/>
            <person name="Soukal P."/>
            <person name="Eme L."/>
            <person name="Dacks J.B."/>
            <person name="Karnkowska A."/>
            <person name="Elias M."/>
            <person name="Hampl V."/>
        </authorList>
    </citation>
    <scope>NUCLEOTIDE SEQUENCE [LARGE SCALE GENOMIC DNA]</scope>
    <source>
        <strain evidence="1">NAU3</strain>
        <tissue evidence="1">Gut</tissue>
    </source>
</reference>
<sequence length="665" mass="75374">MPPIRTTRSLELFECTQNELEQEHFLDSPPIMLRRNRRATCDLSKFKDQPASHSPIYQKMSLDAIFVALGEEQRTDIPDLLVTLHDLTGTDDNRRRLVQHNSIPLLSQLLMSSQDHRVIHLILRILSDIVTLPTDEVHHSFDDNVLRAIIGFAQSGSLCVMDAAWWFLDNFTIIDHDQNEFVDKLVRLGIFEVFTPAMIQLASRTIQRPAWHLRSLNLIANASELQFPLMTMVIPEHQKSCRRILRTIKRLAAITHTPLTADVATFIFMVFVSGCSMDIDSAVDVLFLDLGLLQDLSSVIYHTPMPPFFPPHIQSFSQLAISLLSYACEGLSSGYCAYTVLNEAQTQHRISESKKKALAIQPDSGVSDEDSLKKQIVIELNNYFYIARNVLHVIGTAIPGSADVADFYLNAGLLPFLGECIHIVQAIQHDELPHDCSLLTLTKADVADGNPGELWRRTLKIIQSLDCTSLATEEKQQMSASSLTTQSHDQMKLSNIYPKHIKEVLHNISICLSNISGITELHSLRVLNETFPQPHSPQKFLQFVSDRLVDVTSSSYYADLSIIHGLFLYRSAPIFSEIEKGQVLGAIFAFKWNRHTHPIADTCVCIFFEILIAFMWNASNPRIIFDYVQNDVIEQNLLKSTKELSKQTTKTMEIFYQHLAHFIHT</sequence>
<evidence type="ECO:0000313" key="2">
    <source>
        <dbReference type="Proteomes" id="UP001281761"/>
    </source>
</evidence>
<keyword evidence="2" id="KW-1185">Reference proteome</keyword>
<dbReference type="InterPro" id="IPR011989">
    <property type="entry name" value="ARM-like"/>
</dbReference>
<protein>
    <submittedName>
        <fullName evidence="1">Uncharacterized protein</fullName>
    </submittedName>
</protein>
<dbReference type="EMBL" id="JARBJD010000109">
    <property type="protein sequence ID" value="KAK2952021.1"/>
    <property type="molecule type" value="Genomic_DNA"/>
</dbReference>
<name>A0ABQ9XJ14_9EUKA</name>
<gene>
    <name evidence="1" type="ORF">BLNAU_13003</name>
</gene>
<comment type="caution">
    <text evidence="1">The sequence shown here is derived from an EMBL/GenBank/DDBJ whole genome shotgun (WGS) entry which is preliminary data.</text>
</comment>
<dbReference type="InterPro" id="IPR016024">
    <property type="entry name" value="ARM-type_fold"/>
</dbReference>
<proteinExistence type="predicted"/>
<dbReference type="Gene3D" id="1.25.10.10">
    <property type="entry name" value="Leucine-rich Repeat Variant"/>
    <property type="match status" value="1"/>
</dbReference>
<dbReference type="SUPFAM" id="SSF48371">
    <property type="entry name" value="ARM repeat"/>
    <property type="match status" value="1"/>
</dbReference>
<organism evidence="1 2">
    <name type="scientific">Blattamonas nauphoetae</name>
    <dbReference type="NCBI Taxonomy" id="2049346"/>
    <lineage>
        <taxon>Eukaryota</taxon>
        <taxon>Metamonada</taxon>
        <taxon>Preaxostyla</taxon>
        <taxon>Oxymonadida</taxon>
        <taxon>Blattamonas</taxon>
    </lineage>
</organism>